<evidence type="ECO:0000256" key="3">
    <source>
        <dbReference type="ARBA" id="ARBA00006267"/>
    </source>
</evidence>
<keyword evidence="11" id="KW-0408">Iron</keyword>
<evidence type="ECO:0000256" key="12">
    <source>
        <dbReference type="SAM" id="MobiDB-lite"/>
    </source>
</evidence>
<keyword evidence="8" id="KW-0521">NADP</keyword>
<evidence type="ECO:0000256" key="8">
    <source>
        <dbReference type="ARBA" id="ARBA00022857"/>
    </source>
</evidence>
<dbReference type="GO" id="GO:0005516">
    <property type="term" value="F:calmodulin binding"/>
    <property type="evidence" value="ECO:0007669"/>
    <property type="project" value="UniProtKB-KW"/>
</dbReference>
<dbReference type="GO" id="GO:0004517">
    <property type="term" value="F:nitric-oxide synthase activity"/>
    <property type="evidence" value="ECO:0007669"/>
    <property type="project" value="UniProtKB-EC"/>
</dbReference>
<reference evidence="14" key="1">
    <citation type="submission" date="2023-01" db="EMBL/GenBank/DDBJ databases">
        <title>Genome assembly of the deep-sea coral Lophelia pertusa.</title>
        <authorList>
            <person name="Herrera S."/>
            <person name="Cordes E."/>
        </authorList>
    </citation>
    <scope>NUCLEOTIDE SEQUENCE</scope>
    <source>
        <strain evidence="14">USNM1676648</strain>
        <tissue evidence="14">Polyp</tissue>
    </source>
</reference>
<evidence type="ECO:0000256" key="5">
    <source>
        <dbReference type="ARBA" id="ARBA00022617"/>
    </source>
</evidence>
<keyword evidence="15" id="KW-1185">Reference proteome</keyword>
<keyword evidence="9" id="KW-0112">Calmodulin-binding</keyword>
<organism evidence="14 15">
    <name type="scientific">Desmophyllum pertusum</name>
    <dbReference type="NCBI Taxonomy" id="174260"/>
    <lineage>
        <taxon>Eukaryota</taxon>
        <taxon>Metazoa</taxon>
        <taxon>Cnidaria</taxon>
        <taxon>Anthozoa</taxon>
        <taxon>Hexacorallia</taxon>
        <taxon>Scleractinia</taxon>
        <taxon>Caryophylliina</taxon>
        <taxon>Caryophylliidae</taxon>
        <taxon>Desmophyllum</taxon>
    </lineage>
</organism>
<evidence type="ECO:0000313" key="15">
    <source>
        <dbReference type="Proteomes" id="UP001163046"/>
    </source>
</evidence>
<evidence type="ECO:0000313" key="14">
    <source>
        <dbReference type="EMBL" id="KAJ7387215.1"/>
    </source>
</evidence>
<evidence type="ECO:0000256" key="11">
    <source>
        <dbReference type="ARBA" id="ARBA00023004"/>
    </source>
</evidence>
<dbReference type="PROSITE" id="PS60001">
    <property type="entry name" value="NOS"/>
    <property type="match status" value="1"/>
</dbReference>
<evidence type="ECO:0000256" key="7">
    <source>
        <dbReference type="ARBA" id="ARBA00022723"/>
    </source>
</evidence>
<evidence type="ECO:0000256" key="4">
    <source>
        <dbReference type="ARBA" id="ARBA00012989"/>
    </source>
</evidence>
<evidence type="ECO:0000259" key="13">
    <source>
        <dbReference type="PROSITE" id="PS60001"/>
    </source>
</evidence>
<keyword evidence="7" id="KW-0479">Metal-binding</keyword>
<comment type="cofactor">
    <cofactor evidence="2">
        <name>heme b</name>
        <dbReference type="ChEBI" id="CHEBI:60344"/>
    </cofactor>
</comment>
<dbReference type="InterPro" id="IPR050607">
    <property type="entry name" value="NOS"/>
</dbReference>
<dbReference type="Proteomes" id="UP001163046">
    <property type="component" value="Unassembled WGS sequence"/>
</dbReference>
<evidence type="ECO:0000256" key="2">
    <source>
        <dbReference type="ARBA" id="ARBA00001970"/>
    </source>
</evidence>
<name>A0A9W9ZTI8_9CNID</name>
<comment type="similarity">
    <text evidence="3">Belongs to the NOS family.</text>
</comment>
<evidence type="ECO:0000256" key="9">
    <source>
        <dbReference type="ARBA" id="ARBA00022860"/>
    </source>
</evidence>
<keyword evidence="6" id="KW-0288">FMN</keyword>
<evidence type="ECO:0000256" key="1">
    <source>
        <dbReference type="ARBA" id="ARBA00001917"/>
    </source>
</evidence>
<accession>A0A9W9ZTI8</accession>
<dbReference type="InterPro" id="IPR044943">
    <property type="entry name" value="NOS_dom_1"/>
</dbReference>
<keyword evidence="6" id="KW-0285">Flavoprotein</keyword>
<evidence type="ECO:0000256" key="6">
    <source>
        <dbReference type="ARBA" id="ARBA00022643"/>
    </source>
</evidence>
<feature type="region of interest" description="Disordered" evidence="12">
    <location>
        <begin position="1"/>
        <end position="47"/>
    </location>
</feature>
<feature type="domain" description="Nitric oxide synthase (NOS)" evidence="13">
    <location>
        <begin position="198"/>
        <end position="205"/>
    </location>
</feature>
<protein>
    <recommendedName>
        <fullName evidence="4">nitric-oxide synthase (NADPH)</fullName>
        <ecNumber evidence="4">1.14.13.39</ecNumber>
    </recommendedName>
</protein>
<dbReference type="GO" id="GO:0046872">
    <property type="term" value="F:metal ion binding"/>
    <property type="evidence" value="ECO:0007669"/>
    <property type="project" value="UniProtKB-KW"/>
</dbReference>
<comment type="cofactor">
    <cofactor evidence="1">
        <name>FMN</name>
        <dbReference type="ChEBI" id="CHEBI:58210"/>
    </cofactor>
</comment>
<dbReference type="PANTHER" id="PTHR43410:SF1">
    <property type="entry name" value="NITRIC OXIDE SYNTHASE"/>
    <property type="match status" value="1"/>
</dbReference>
<dbReference type="AlphaFoldDB" id="A0A9W9ZTI8"/>
<dbReference type="Gene3D" id="3.90.340.10">
    <property type="entry name" value="Nitric Oxide Synthase, Chain A, domain 1"/>
    <property type="match status" value="1"/>
</dbReference>
<dbReference type="InterPro" id="IPR004030">
    <property type="entry name" value="NOS_N"/>
</dbReference>
<dbReference type="GO" id="GO:0006809">
    <property type="term" value="P:nitric oxide biosynthetic process"/>
    <property type="evidence" value="ECO:0007669"/>
    <property type="project" value="InterPro"/>
</dbReference>
<dbReference type="SUPFAM" id="SSF56512">
    <property type="entry name" value="Nitric oxide (NO) synthase oxygenase domain"/>
    <property type="match status" value="1"/>
</dbReference>
<keyword evidence="10" id="KW-0560">Oxidoreductase</keyword>
<dbReference type="PANTHER" id="PTHR43410">
    <property type="entry name" value="NITRIC OXIDE SYNTHASE OXYGENASE"/>
    <property type="match status" value="1"/>
</dbReference>
<keyword evidence="5" id="KW-0349">Heme</keyword>
<dbReference type="OrthoDB" id="5975341at2759"/>
<evidence type="ECO:0000256" key="10">
    <source>
        <dbReference type="ARBA" id="ARBA00023002"/>
    </source>
</evidence>
<gene>
    <name evidence="14" type="ORF">OS493_004185</name>
</gene>
<dbReference type="Pfam" id="PF02898">
    <property type="entry name" value="NO_synthase"/>
    <property type="match status" value="1"/>
</dbReference>
<proteinExistence type="inferred from homology"/>
<dbReference type="EC" id="1.14.13.39" evidence="4"/>
<dbReference type="EMBL" id="MU825874">
    <property type="protein sequence ID" value="KAJ7387215.1"/>
    <property type="molecule type" value="Genomic_DNA"/>
</dbReference>
<feature type="compositionally biased region" description="Polar residues" evidence="12">
    <location>
        <begin position="34"/>
        <end position="43"/>
    </location>
</feature>
<sequence>MNGEVNGETLPKPPKEESALTDGGTKKEHVIINETPTKPTTNGDLDKGQRASKIEIHSESNGIKKCPVTNVISKPQQPKYVRLQNLVDGSYTTDTLHQKSIIPLNCTSGRCLGSLMLPYGGDTPPKRPHGVPREPEEVIVQAKDFLQQYYGAMKLEDSPAHQQRLAEVMKEIEKNGTYDLTEKELIYGCKMAWRNASRCIGRIQWNKLQVFDARRMNTPSQMYEAIVKHIKYGTNKGNLRSTITVFPQRRPGHKDFRVWNTQLIRYAGYKQANGSCIGDPSNIEFTEICETMGWKGKGGRFDVLPLVLQANGGDPEMFDIPPEIILEVQMKHPK</sequence>
<dbReference type="InterPro" id="IPR036119">
    <property type="entry name" value="NOS_N_sf"/>
</dbReference>
<comment type="caution">
    <text evidence="14">The sequence shown here is derived from an EMBL/GenBank/DDBJ whole genome shotgun (WGS) entry which is preliminary data.</text>
</comment>
<feature type="compositionally biased region" description="Basic and acidic residues" evidence="12">
    <location>
        <begin position="13"/>
        <end position="31"/>
    </location>
</feature>